<dbReference type="EMBL" id="CATQJL010000316">
    <property type="protein sequence ID" value="CAJ0604881.1"/>
    <property type="molecule type" value="Genomic_DNA"/>
</dbReference>
<feature type="compositionally biased region" description="Polar residues" evidence="1">
    <location>
        <begin position="825"/>
        <end position="838"/>
    </location>
</feature>
<gene>
    <name evidence="2" type="ORF">CYNAS_LOCUS16864</name>
</gene>
<evidence type="ECO:0000256" key="1">
    <source>
        <dbReference type="SAM" id="MobiDB-lite"/>
    </source>
</evidence>
<dbReference type="InterPro" id="IPR008042">
    <property type="entry name" value="Retrotrans_Pao"/>
</dbReference>
<feature type="compositionally biased region" description="Polar residues" evidence="1">
    <location>
        <begin position="781"/>
        <end position="795"/>
    </location>
</feature>
<feature type="region of interest" description="Disordered" evidence="1">
    <location>
        <begin position="781"/>
        <end position="852"/>
    </location>
</feature>
<organism evidence="2 3">
    <name type="scientific">Cylicocyclus nassatus</name>
    <name type="common">Nematode worm</name>
    <dbReference type="NCBI Taxonomy" id="53992"/>
    <lineage>
        <taxon>Eukaryota</taxon>
        <taxon>Metazoa</taxon>
        <taxon>Ecdysozoa</taxon>
        <taxon>Nematoda</taxon>
        <taxon>Chromadorea</taxon>
        <taxon>Rhabditida</taxon>
        <taxon>Rhabditina</taxon>
        <taxon>Rhabditomorpha</taxon>
        <taxon>Strongyloidea</taxon>
        <taxon>Strongylidae</taxon>
        <taxon>Cylicocyclus</taxon>
    </lineage>
</organism>
<feature type="compositionally biased region" description="Basic and acidic residues" evidence="1">
    <location>
        <begin position="815"/>
        <end position="824"/>
    </location>
</feature>
<sequence length="904" mass="102389">MTTTIRAYKGLVTKRNDVALNWLQESAQLLQRIEQGGVAAQRERAKEITMDITTCEEYIDLLEASVTKLTKAFDGLQDATDEEEDQLDKEFCSNDKTFSNAIDEADKMKSTCPKVLGIAWNSETDKFIIKGSMATLKGKDTKRTVTQQLASVYDPMGFLVPLLLPAKIFMQSLWKEGLDWDTPLPAQLRDQWHQITSEIATFFKEVNRRILSKSDGYRLVVFTDASQYAIAACAYLTSQEESNIIMAKSKLPSIKTSMTIPKLEMNALTLGVRMSRFICEMLEPSCKINEVILYTDSDIVLGWIRTPPSRQSAGILVTNRLSEIRRISNDLRSQSTTCLFGHVSTAENPADCGTRGLSAEALQNHIWWTGPEFTNKPDHSKLSTVADFEQSTMISVEAVTLNPSEEVSKDEVVDLSRYSTLEKAQRVLVYVLRFINRSLSHFPHERRLAIQQHIPALKEISPSQTIIGIEMHESRMCLIRDHQKNYVNEHQIRSQKELNIRQDEKGILRCYGRLQQADVPVTAKTPIYIAPKTIARALTEYSRDEQIVLGFYFEGTSRLSVRWHSPRIDETNRAKNFRLRPNQDLYCRNTRGCPLLSPQPRKTCAFKEIQGCAGNSVLRAYWLPSPHDKNNCHEKLRNDYTKLDKMEEQLESLLLDCLLKHTVPYTAVQRSQCHLRAIRSAPRFSCERSINYVPTQCFTGVERRRNRECGLVRNCCPAISRSHSAGAHASLSVGVVIPCSSDMRALNLSSARDVTANSNNAKFLRATKRFFKKIYSTATLPNKKPSSLETDTNPKPAQFSEVGYRTPAALANESDLSRLEDFRNQRSSTPDQSMGSMTVTSSDSRVTLSDSSREERCDDLFETLRREMHAMRARDAAILADLHRVESQIQSVQMARLGLYDATP</sequence>
<dbReference type="Proteomes" id="UP001176961">
    <property type="component" value="Unassembled WGS sequence"/>
</dbReference>
<evidence type="ECO:0000313" key="3">
    <source>
        <dbReference type="Proteomes" id="UP001176961"/>
    </source>
</evidence>
<dbReference type="AlphaFoldDB" id="A0AA36MAK2"/>
<evidence type="ECO:0000313" key="2">
    <source>
        <dbReference type="EMBL" id="CAJ0604881.1"/>
    </source>
</evidence>
<protein>
    <submittedName>
        <fullName evidence="2">Uncharacterized protein</fullName>
    </submittedName>
</protein>
<proteinExistence type="predicted"/>
<keyword evidence="3" id="KW-1185">Reference proteome</keyword>
<name>A0AA36MAK2_CYLNA</name>
<feature type="compositionally biased region" description="Low complexity" evidence="1">
    <location>
        <begin position="839"/>
        <end position="850"/>
    </location>
</feature>
<reference evidence="2" key="1">
    <citation type="submission" date="2023-07" db="EMBL/GenBank/DDBJ databases">
        <authorList>
            <consortium name="CYATHOMIX"/>
        </authorList>
    </citation>
    <scope>NUCLEOTIDE SEQUENCE</scope>
    <source>
        <strain evidence="2">N/A</strain>
    </source>
</reference>
<accession>A0AA36MAK2</accession>
<comment type="caution">
    <text evidence="2">The sequence shown here is derived from an EMBL/GenBank/DDBJ whole genome shotgun (WGS) entry which is preliminary data.</text>
</comment>
<dbReference type="PANTHER" id="PTHR47331">
    <property type="entry name" value="PHD-TYPE DOMAIN-CONTAINING PROTEIN"/>
    <property type="match status" value="1"/>
</dbReference>
<dbReference type="Pfam" id="PF05380">
    <property type="entry name" value="Peptidase_A17"/>
    <property type="match status" value="1"/>
</dbReference>